<sequence>MEFRQLRTFEAIIREGSISGAALALDRAPSSVSEQLRGLEQSLGVALFERQSRGMKLTGAGERLATWSGRLLAQLDEARREVLGAPIHVTLAALETVMAVHAPRVLKSLSARRPGVQVRTVPMNNRIDLLRSISEGEVDAGLLFDLDGELGGLGFEVPSEGFSYLDLEPVQLSLLAAPNHQLAQREGLRPADLLPYSMIGNNPLCSFWLAAERMLPEQTRRLAAGSVAIAKAWTAQGDGFTLLPDFAVGPELAARELIRLPLQVLPLELRLVWSAEREGQPGVRDLLYAIADPVRA</sequence>
<dbReference type="SUPFAM" id="SSF53850">
    <property type="entry name" value="Periplasmic binding protein-like II"/>
    <property type="match status" value="1"/>
</dbReference>
<dbReference type="PROSITE" id="PS50931">
    <property type="entry name" value="HTH_LYSR"/>
    <property type="match status" value="1"/>
</dbReference>
<name>A0A0D4BZU5_9MICC</name>
<comment type="similarity">
    <text evidence="1">Belongs to the LysR transcriptional regulatory family.</text>
</comment>
<evidence type="ECO:0000256" key="3">
    <source>
        <dbReference type="ARBA" id="ARBA00023125"/>
    </source>
</evidence>
<dbReference type="CDD" id="cd05466">
    <property type="entry name" value="PBP2_LTTR_substrate"/>
    <property type="match status" value="1"/>
</dbReference>
<dbReference type="Pfam" id="PF03466">
    <property type="entry name" value="LysR_substrate"/>
    <property type="match status" value="1"/>
</dbReference>
<dbReference type="FunFam" id="1.10.10.10:FF:000001">
    <property type="entry name" value="LysR family transcriptional regulator"/>
    <property type="match status" value="1"/>
</dbReference>
<dbReference type="Pfam" id="PF00126">
    <property type="entry name" value="HTH_1"/>
    <property type="match status" value="1"/>
</dbReference>
<evidence type="ECO:0000256" key="1">
    <source>
        <dbReference type="ARBA" id="ARBA00009437"/>
    </source>
</evidence>
<organism evidence="6 7">
    <name type="scientific">Psychromicrobium lacuslunae</name>
    <dbReference type="NCBI Taxonomy" id="1618207"/>
    <lineage>
        <taxon>Bacteria</taxon>
        <taxon>Bacillati</taxon>
        <taxon>Actinomycetota</taxon>
        <taxon>Actinomycetes</taxon>
        <taxon>Micrococcales</taxon>
        <taxon>Micrococcaceae</taxon>
        <taxon>Psychromicrobium</taxon>
    </lineage>
</organism>
<feature type="domain" description="HTH lysR-type" evidence="5">
    <location>
        <begin position="1"/>
        <end position="58"/>
    </location>
</feature>
<dbReference type="STRING" id="1618207.UM93_09015"/>
<gene>
    <name evidence="6" type="ORF">UM93_09015</name>
</gene>
<dbReference type="Gene3D" id="1.10.10.10">
    <property type="entry name" value="Winged helix-like DNA-binding domain superfamily/Winged helix DNA-binding domain"/>
    <property type="match status" value="1"/>
</dbReference>
<dbReference type="KEGG" id="ari:UM93_09015"/>
<dbReference type="HOGENOM" id="CLU_039613_6_1_11"/>
<dbReference type="Proteomes" id="UP000061839">
    <property type="component" value="Chromosome"/>
</dbReference>
<keyword evidence="2" id="KW-0805">Transcription regulation</keyword>
<dbReference type="InterPro" id="IPR005119">
    <property type="entry name" value="LysR_subst-bd"/>
</dbReference>
<dbReference type="OrthoDB" id="8717159at2"/>
<dbReference type="PATRIC" id="fig|1618207.4.peg.1827"/>
<evidence type="ECO:0000259" key="5">
    <source>
        <dbReference type="PROSITE" id="PS50931"/>
    </source>
</evidence>
<protein>
    <submittedName>
        <fullName evidence="6">LysR family transcriptional regulator</fullName>
    </submittedName>
</protein>
<dbReference type="GO" id="GO:0000976">
    <property type="term" value="F:transcription cis-regulatory region binding"/>
    <property type="evidence" value="ECO:0007669"/>
    <property type="project" value="TreeGrafter"/>
</dbReference>
<dbReference type="PANTHER" id="PTHR30126:SF39">
    <property type="entry name" value="HTH-TYPE TRANSCRIPTIONAL REGULATOR CYSL"/>
    <property type="match status" value="1"/>
</dbReference>
<evidence type="ECO:0000256" key="4">
    <source>
        <dbReference type="ARBA" id="ARBA00023163"/>
    </source>
</evidence>
<proteinExistence type="inferred from homology"/>
<keyword evidence="4" id="KW-0804">Transcription</keyword>
<accession>A0A0D4BZU5</accession>
<dbReference type="SUPFAM" id="SSF46785">
    <property type="entry name" value="Winged helix' DNA-binding domain"/>
    <property type="match status" value="1"/>
</dbReference>
<dbReference type="RefSeq" id="WP_045075109.1">
    <property type="nucleotide sequence ID" value="NZ_CP011005.1"/>
</dbReference>
<dbReference type="InterPro" id="IPR000847">
    <property type="entry name" value="LysR_HTH_N"/>
</dbReference>
<evidence type="ECO:0000313" key="7">
    <source>
        <dbReference type="Proteomes" id="UP000061839"/>
    </source>
</evidence>
<reference evidence="6 7" key="1">
    <citation type="journal article" date="2015" name="Genome Announc.">
        <title>Complete Genome Sequencing of Protease-Producing Novel Arthrobacter sp. Strain IHBB 11108 Using PacBio Single-Molecule Real-Time Sequencing Technology.</title>
        <authorList>
            <person name="Kiran S."/>
            <person name="Swarnkar M.K."/>
            <person name="Pal M."/>
            <person name="Thakur R."/>
            <person name="Tewari R."/>
            <person name="Singh A.K."/>
            <person name="Gulati A."/>
        </authorList>
    </citation>
    <scope>NUCLEOTIDE SEQUENCE [LARGE SCALE GENOMIC DNA]</scope>
    <source>
        <strain evidence="6 7">IHBB 11108</strain>
    </source>
</reference>
<dbReference type="InterPro" id="IPR036390">
    <property type="entry name" value="WH_DNA-bd_sf"/>
</dbReference>
<dbReference type="GO" id="GO:0003700">
    <property type="term" value="F:DNA-binding transcription factor activity"/>
    <property type="evidence" value="ECO:0007669"/>
    <property type="project" value="InterPro"/>
</dbReference>
<dbReference type="AlphaFoldDB" id="A0A0D4BZU5"/>
<keyword evidence="7" id="KW-1185">Reference proteome</keyword>
<evidence type="ECO:0000313" key="6">
    <source>
        <dbReference type="EMBL" id="AJT41616.1"/>
    </source>
</evidence>
<evidence type="ECO:0000256" key="2">
    <source>
        <dbReference type="ARBA" id="ARBA00023015"/>
    </source>
</evidence>
<dbReference type="InterPro" id="IPR036388">
    <property type="entry name" value="WH-like_DNA-bd_sf"/>
</dbReference>
<keyword evidence="3" id="KW-0238">DNA-binding</keyword>
<dbReference type="Gene3D" id="3.40.190.10">
    <property type="entry name" value="Periplasmic binding protein-like II"/>
    <property type="match status" value="2"/>
</dbReference>
<dbReference type="EMBL" id="CP011005">
    <property type="protein sequence ID" value="AJT41616.1"/>
    <property type="molecule type" value="Genomic_DNA"/>
</dbReference>
<dbReference type="PANTHER" id="PTHR30126">
    <property type="entry name" value="HTH-TYPE TRANSCRIPTIONAL REGULATOR"/>
    <property type="match status" value="1"/>
</dbReference>